<dbReference type="InterPro" id="IPR002575">
    <property type="entry name" value="Aminoglycoside_PTrfase"/>
</dbReference>
<evidence type="ECO:0000259" key="1">
    <source>
        <dbReference type="Pfam" id="PF01636"/>
    </source>
</evidence>
<dbReference type="OrthoDB" id="101887at2"/>
<evidence type="ECO:0000313" key="2">
    <source>
        <dbReference type="EMBL" id="BAY80756.1"/>
    </source>
</evidence>
<protein>
    <recommendedName>
        <fullName evidence="1">Aminoglycoside phosphotransferase domain-containing protein</fullName>
    </recommendedName>
</protein>
<dbReference type="Pfam" id="PF01636">
    <property type="entry name" value="APH"/>
    <property type="match status" value="1"/>
</dbReference>
<dbReference type="AlphaFoldDB" id="A0A1Z4LHN6"/>
<dbReference type="EMBL" id="AP018227">
    <property type="protein sequence ID" value="BAY80756.1"/>
    <property type="molecule type" value="Genomic_DNA"/>
</dbReference>
<name>A0A1Z4LHN6_9CYAN</name>
<organism evidence="2 3">
    <name type="scientific">Calothrix parasitica NIES-267</name>
    <dbReference type="NCBI Taxonomy" id="1973488"/>
    <lineage>
        <taxon>Bacteria</taxon>
        <taxon>Bacillati</taxon>
        <taxon>Cyanobacteriota</taxon>
        <taxon>Cyanophyceae</taxon>
        <taxon>Nostocales</taxon>
        <taxon>Calotrichaceae</taxon>
        <taxon>Calothrix</taxon>
    </lineage>
</organism>
<dbReference type="Proteomes" id="UP000218418">
    <property type="component" value="Chromosome"/>
</dbReference>
<dbReference type="InterPro" id="IPR011009">
    <property type="entry name" value="Kinase-like_dom_sf"/>
</dbReference>
<accession>A0A1Z4LHN6</accession>
<feature type="domain" description="Aminoglycoside phosphotransferase" evidence="1">
    <location>
        <begin position="304"/>
        <end position="397"/>
    </location>
</feature>
<dbReference type="SUPFAM" id="SSF56112">
    <property type="entry name" value="Protein kinase-like (PK-like)"/>
    <property type="match status" value="1"/>
</dbReference>
<sequence length="461" mass="53680">MSLINQLLNKLINRKWKTYLYAILPHPTEAKVLILPNKTGCSLPHICVNDDLECDEIPVIKKELEQKLGISVNILYCANNYFDESKREIHGVYVLEQNDSIEELKEGSWTDLATLKNLSLKYPQHQPIIEEYLTEIENNNIPELRPPWARVGWLDAASQWIEAQLQDLVYQQLSPVECIKTWGISCILRVRTNHGNLYLKEASTLPLFCNEPVVTKELKKIFPEHIPTVLSINSERHWMLLADFGEPIGKVPVKIKKDVYRLLAQIQMKSVEHIDNLLNVGCLDRRLEKLATQIDYLFNDEIVLSQLKEAEIERLIKIAPYLKNLCSQLAEYKIPQTLVHGDLHLGNVALDNDNYLLFDWTDSCIAHPFFDMFQFYFRRYYNPLSPIKAVRDEYLNQWTVYESKSRVLEAWKSAKPLCALHHAVTYQYISNCLEPREKQLFSKALGDFLQELLKCKFEFSI</sequence>
<proteinExistence type="predicted"/>
<evidence type="ECO:0000313" key="3">
    <source>
        <dbReference type="Proteomes" id="UP000218418"/>
    </source>
</evidence>
<gene>
    <name evidence="2" type="ORF">NIES267_02210</name>
</gene>
<keyword evidence="3" id="KW-1185">Reference proteome</keyword>
<reference evidence="2 3" key="1">
    <citation type="submission" date="2017-06" db="EMBL/GenBank/DDBJ databases">
        <title>Genome sequencing of cyanobaciteial culture collection at National Institute for Environmental Studies (NIES).</title>
        <authorList>
            <person name="Hirose Y."/>
            <person name="Shimura Y."/>
            <person name="Fujisawa T."/>
            <person name="Nakamura Y."/>
            <person name="Kawachi M."/>
        </authorList>
    </citation>
    <scope>NUCLEOTIDE SEQUENCE [LARGE SCALE GENOMIC DNA]</scope>
    <source>
        <strain evidence="2 3">NIES-267</strain>
    </source>
</reference>
<dbReference type="Gene3D" id="3.90.1200.10">
    <property type="match status" value="1"/>
</dbReference>